<gene>
    <name evidence="6" type="ORF">PMAYCL1PPCAC_19611</name>
</gene>
<accession>A0AAN5CRI8</accession>
<keyword evidence="7" id="KW-1185">Reference proteome</keyword>
<organism evidence="6 7">
    <name type="scientific">Pristionchus mayeri</name>
    <dbReference type="NCBI Taxonomy" id="1317129"/>
    <lineage>
        <taxon>Eukaryota</taxon>
        <taxon>Metazoa</taxon>
        <taxon>Ecdysozoa</taxon>
        <taxon>Nematoda</taxon>
        <taxon>Chromadorea</taxon>
        <taxon>Rhabditida</taxon>
        <taxon>Rhabditina</taxon>
        <taxon>Diplogasteromorpha</taxon>
        <taxon>Diplogasteroidea</taxon>
        <taxon>Neodiplogasteridae</taxon>
        <taxon>Pristionchus</taxon>
    </lineage>
</organism>
<feature type="domain" description="DNA2/NAM7 helicase-like C-terminal" evidence="5">
    <location>
        <begin position="250"/>
        <end position="386"/>
    </location>
</feature>
<keyword evidence="1" id="KW-0547">Nucleotide-binding</keyword>
<sequence>GLELNDQQALAVRLYVVVPGPKVFCILSPPGSGKTMVAAAMAAEVARRRGKDQSVQLLLSVQNVAVDNIGAALKKMDYGERGGVYNMKTNEKLDPHRHAPFDYFDLIRSETLEKWKKDEINWKISSCPRWNRENRRSEYELFDSKEDFLTYERRALEYDLDPKILLSTVEMVLQKMYTPSKLCGALERVRRVIIDEASLLPQAALFCIIQRFPKARIVLIGDNQQLPPFLYDEKIMGHELAGRPALSLAMKTKINPVVELNEVYRAPSSLVAPYNRLAYGGRLVSKKAEGEIPLSEIGLFDSGKPQLLMIEVEGQEVQNVKSKSFYNEKELEVLICLLKKFPREWTKEIMIICLYKDQKKRVQEVLDKQYNKDSVFDKFTVLTVDSAEVKRVPS</sequence>
<evidence type="ECO:0000256" key="4">
    <source>
        <dbReference type="ARBA" id="ARBA00022840"/>
    </source>
</evidence>
<dbReference type="InterPro" id="IPR050534">
    <property type="entry name" value="Coronavir_polyprotein_1ab"/>
</dbReference>
<keyword evidence="3" id="KW-0347">Helicase</keyword>
<feature type="non-terminal residue" evidence="6">
    <location>
        <position position="1"/>
    </location>
</feature>
<evidence type="ECO:0000313" key="7">
    <source>
        <dbReference type="Proteomes" id="UP001328107"/>
    </source>
</evidence>
<dbReference type="SUPFAM" id="SSF52540">
    <property type="entry name" value="P-loop containing nucleoside triphosphate hydrolases"/>
    <property type="match status" value="1"/>
</dbReference>
<evidence type="ECO:0000313" key="6">
    <source>
        <dbReference type="EMBL" id="GMR49416.1"/>
    </source>
</evidence>
<dbReference type="AlphaFoldDB" id="A0AAN5CRI8"/>
<dbReference type="Proteomes" id="UP001328107">
    <property type="component" value="Unassembled WGS sequence"/>
</dbReference>
<dbReference type="InterPro" id="IPR027417">
    <property type="entry name" value="P-loop_NTPase"/>
</dbReference>
<dbReference type="PANTHER" id="PTHR43788">
    <property type="entry name" value="DNA2/NAM7 HELICASE FAMILY MEMBER"/>
    <property type="match status" value="1"/>
</dbReference>
<dbReference type="Gene3D" id="3.40.50.300">
    <property type="entry name" value="P-loop containing nucleotide triphosphate hydrolases"/>
    <property type="match status" value="2"/>
</dbReference>
<dbReference type="PANTHER" id="PTHR43788:SF16">
    <property type="entry name" value="HELICASE WITH ZINC FINGER 2"/>
    <property type="match status" value="1"/>
</dbReference>
<proteinExistence type="predicted"/>
<protein>
    <recommendedName>
        <fullName evidence="5">DNA2/NAM7 helicase-like C-terminal domain-containing protein</fullName>
    </recommendedName>
</protein>
<comment type="caution">
    <text evidence="6">The sequence shown here is derived from an EMBL/GenBank/DDBJ whole genome shotgun (WGS) entry which is preliminary data.</text>
</comment>
<keyword evidence="4" id="KW-0067">ATP-binding</keyword>
<dbReference type="GO" id="GO:0005524">
    <property type="term" value="F:ATP binding"/>
    <property type="evidence" value="ECO:0007669"/>
    <property type="project" value="UniProtKB-KW"/>
</dbReference>
<name>A0AAN5CRI8_9BILA</name>
<reference evidence="7" key="1">
    <citation type="submission" date="2022-10" db="EMBL/GenBank/DDBJ databases">
        <title>Genome assembly of Pristionchus species.</title>
        <authorList>
            <person name="Yoshida K."/>
            <person name="Sommer R.J."/>
        </authorList>
    </citation>
    <scope>NUCLEOTIDE SEQUENCE [LARGE SCALE GENOMIC DNA]</scope>
    <source>
        <strain evidence="7">RS5460</strain>
    </source>
</reference>
<dbReference type="GO" id="GO:0016787">
    <property type="term" value="F:hydrolase activity"/>
    <property type="evidence" value="ECO:0007669"/>
    <property type="project" value="UniProtKB-KW"/>
</dbReference>
<evidence type="ECO:0000259" key="5">
    <source>
        <dbReference type="Pfam" id="PF13087"/>
    </source>
</evidence>
<evidence type="ECO:0000256" key="1">
    <source>
        <dbReference type="ARBA" id="ARBA00022741"/>
    </source>
</evidence>
<dbReference type="EMBL" id="BTRK01000004">
    <property type="protein sequence ID" value="GMR49416.1"/>
    <property type="molecule type" value="Genomic_DNA"/>
</dbReference>
<dbReference type="Pfam" id="PF13245">
    <property type="entry name" value="AAA_19"/>
    <property type="match status" value="1"/>
</dbReference>
<dbReference type="GO" id="GO:0043139">
    <property type="term" value="F:5'-3' DNA helicase activity"/>
    <property type="evidence" value="ECO:0007669"/>
    <property type="project" value="TreeGrafter"/>
</dbReference>
<evidence type="ECO:0000256" key="2">
    <source>
        <dbReference type="ARBA" id="ARBA00022801"/>
    </source>
</evidence>
<evidence type="ECO:0000256" key="3">
    <source>
        <dbReference type="ARBA" id="ARBA00022806"/>
    </source>
</evidence>
<keyword evidence="2" id="KW-0378">Hydrolase</keyword>
<dbReference type="InterPro" id="IPR041679">
    <property type="entry name" value="DNA2/NAM7-like_C"/>
</dbReference>
<dbReference type="Pfam" id="PF13087">
    <property type="entry name" value="AAA_12"/>
    <property type="match status" value="1"/>
</dbReference>